<keyword evidence="1" id="KW-0472">Membrane</keyword>
<organism evidence="2 3">
    <name type="scientific">Pontiella agarivorans</name>
    <dbReference type="NCBI Taxonomy" id="3038953"/>
    <lineage>
        <taxon>Bacteria</taxon>
        <taxon>Pseudomonadati</taxon>
        <taxon>Kiritimatiellota</taxon>
        <taxon>Kiritimatiellia</taxon>
        <taxon>Kiritimatiellales</taxon>
        <taxon>Pontiellaceae</taxon>
        <taxon>Pontiella</taxon>
    </lineage>
</organism>
<feature type="transmembrane region" description="Helical" evidence="1">
    <location>
        <begin position="12"/>
        <end position="34"/>
    </location>
</feature>
<dbReference type="NCBIfam" id="TIGR02532">
    <property type="entry name" value="IV_pilin_GFxxxE"/>
    <property type="match status" value="1"/>
</dbReference>
<reference evidence="2 3" key="1">
    <citation type="journal article" date="2024" name="Appl. Environ. Microbiol.">
        <title>Pontiella agarivorans sp. nov., a novel marine anaerobic bacterium capable of degrading macroalgal polysaccharides and fixing nitrogen.</title>
        <authorList>
            <person name="Liu N."/>
            <person name="Kivenson V."/>
            <person name="Peng X."/>
            <person name="Cui Z."/>
            <person name="Lankiewicz T.S."/>
            <person name="Gosselin K.M."/>
            <person name="English C.J."/>
            <person name="Blair E.M."/>
            <person name="O'Malley M.A."/>
            <person name="Valentine D.L."/>
        </authorList>
    </citation>
    <scope>NUCLEOTIDE SEQUENCE [LARGE SCALE GENOMIC DNA]</scope>
    <source>
        <strain evidence="2 3">NLcol2</strain>
    </source>
</reference>
<evidence type="ECO:0000313" key="3">
    <source>
        <dbReference type="Proteomes" id="UP001290861"/>
    </source>
</evidence>
<dbReference type="InterPro" id="IPR012902">
    <property type="entry name" value="N_methyl_site"/>
</dbReference>
<evidence type="ECO:0000313" key="2">
    <source>
        <dbReference type="EMBL" id="MDZ8117856.1"/>
    </source>
</evidence>
<dbReference type="RefSeq" id="WP_322607658.1">
    <property type="nucleotide sequence ID" value="NZ_JARVCO010000006.1"/>
</dbReference>
<gene>
    <name evidence="2" type="ORF">P9H32_04390</name>
</gene>
<protein>
    <submittedName>
        <fullName evidence="2">Prepilin-type N-terminal cleavage/methylation domain-containing protein</fullName>
    </submittedName>
</protein>
<dbReference type="EMBL" id="JARVCO010000006">
    <property type="protein sequence ID" value="MDZ8117856.1"/>
    <property type="molecule type" value="Genomic_DNA"/>
</dbReference>
<dbReference type="Pfam" id="PF07963">
    <property type="entry name" value="N_methyl"/>
    <property type="match status" value="1"/>
</dbReference>
<accession>A0ABU5MUT3</accession>
<keyword evidence="3" id="KW-1185">Reference proteome</keyword>
<evidence type="ECO:0000256" key="1">
    <source>
        <dbReference type="SAM" id="Phobius"/>
    </source>
</evidence>
<comment type="caution">
    <text evidence="2">The sequence shown here is derived from an EMBL/GenBank/DDBJ whole genome shotgun (WGS) entry which is preliminary data.</text>
</comment>
<sequence>MKHAHESKLGLTLVEVLLALVILSVGVSALMTAMSQCLSVVRTARNRDVARGLIQQIDMLYPIEEVDVAETIEEGDFEEMEGYTWFREIRFFDEEERPGLFLVTLRVTWSEKGRDAFEEITMFRYAPNAEVVTSQTN</sequence>
<dbReference type="Proteomes" id="UP001290861">
    <property type="component" value="Unassembled WGS sequence"/>
</dbReference>
<keyword evidence="1" id="KW-1133">Transmembrane helix</keyword>
<name>A0ABU5MUT3_9BACT</name>
<proteinExistence type="predicted"/>
<keyword evidence="1" id="KW-0812">Transmembrane</keyword>